<evidence type="ECO:0000256" key="1">
    <source>
        <dbReference type="ARBA" id="ARBA00012060"/>
    </source>
</evidence>
<dbReference type="Gene3D" id="3.40.50.9100">
    <property type="entry name" value="Dehydroquinase, class II"/>
    <property type="match status" value="1"/>
</dbReference>
<proteinExistence type="inferred from homology"/>
<evidence type="ECO:0000313" key="3">
    <source>
        <dbReference type="EMBL" id="SVA06825.1"/>
    </source>
</evidence>
<dbReference type="GO" id="GO:0019631">
    <property type="term" value="P:quinate catabolic process"/>
    <property type="evidence" value="ECO:0007669"/>
    <property type="project" value="TreeGrafter"/>
</dbReference>
<sequence length="122" mass="13736">MLGIREPDVYGSETLSDIENWLNEQPESNGHIIFWFQSNHEGDLIDRIHEAMGNSDGIIINPGAFTHYSYALRDAISSVNIPTVEVHLTDIESREDFRKLSVITDVCIKRVAGFGKKSYLIG</sequence>
<dbReference type="CDD" id="cd00466">
    <property type="entry name" value="DHQase_II"/>
    <property type="match status" value="1"/>
</dbReference>
<organism evidence="3">
    <name type="scientific">marine metagenome</name>
    <dbReference type="NCBI Taxonomy" id="408172"/>
    <lineage>
        <taxon>unclassified sequences</taxon>
        <taxon>metagenomes</taxon>
        <taxon>ecological metagenomes</taxon>
    </lineage>
</organism>
<dbReference type="AlphaFoldDB" id="A0A381SS22"/>
<dbReference type="Pfam" id="PF01220">
    <property type="entry name" value="DHquinase_II"/>
    <property type="match status" value="1"/>
</dbReference>
<dbReference type="InterPro" id="IPR036441">
    <property type="entry name" value="DHquinase_II_sf"/>
</dbReference>
<dbReference type="PIRSF" id="PIRSF001399">
    <property type="entry name" value="DHquinase_II"/>
    <property type="match status" value="1"/>
</dbReference>
<dbReference type="EC" id="4.2.1.10" evidence="1"/>
<reference evidence="3" key="1">
    <citation type="submission" date="2018-05" db="EMBL/GenBank/DDBJ databases">
        <authorList>
            <person name="Lanie J.A."/>
            <person name="Ng W.-L."/>
            <person name="Kazmierczak K.M."/>
            <person name="Andrzejewski T.M."/>
            <person name="Davidsen T.M."/>
            <person name="Wayne K.J."/>
            <person name="Tettelin H."/>
            <person name="Glass J.I."/>
            <person name="Rusch D."/>
            <person name="Podicherti R."/>
            <person name="Tsui H.-C.T."/>
            <person name="Winkler M.E."/>
        </authorList>
    </citation>
    <scope>NUCLEOTIDE SEQUENCE</scope>
</reference>
<protein>
    <recommendedName>
        <fullName evidence="1">3-dehydroquinate dehydratase</fullName>
        <ecNumber evidence="1">4.2.1.10</ecNumber>
    </recommendedName>
</protein>
<dbReference type="NCBIfam" id="NF003805">
    <property type="entry name" value="PRK05395.1-2"/>
    <property type="match status" value="1"/>
</dbReference>
<evidence type="ECO:0000256" key="2">
    <source>
        <dbReference type="ARBA" id="ARBA00023239"/>
    </source>
</evidence>
<dbReference type="HAMAP" id="MF_00169">
    <property type="entry name" value="AroQ"/>
    <property type="match status" value="1"/>
</dbReference>
<dbReference type="GO" id="GO:0003855">
    <property type="term" value="F:3-dehydroquinate dehydratase activity"/>
    <property type="evidence" value="ECO:0007669"/>
    <property type="project" value="UniProtKB-EC"/>
</dbReference>
<gene>
    <name evidence="3" type="ORF">METZ01_LOCUS59679</name>
</gene>
<accession>A0A381SS22</accession>
<dbReference type="InterPro" id="IPR001874">
    <property type="entry name" value="DHquinase_II"/>
</dbReference>
<dbReference type="NCBIfam" id="NF003807">
    <property type="entry name" value="PRK05395.1-4"/>
    <property type="match status" value="1"/>
</dbReference>
<keyword evidence="2" id="KW-0456">Lyase</keyword>
<dbReference type="SUPFAM" id="SSF52304">
    <property type="entry name" value="Type II 3-dehydroquinate dehydratase"/>
    <property type="match status" value="1"/>
</dbReference>
<dbReference type="PANTHER" id="PTHR21272">
    <property type="entry name" value="CATABOLIC 3-DEHYDROQUINASE"/>
    <property type="match status" value="1"/>
</dbReference>
<dbReference type="PANTHER" id="PTHR21272:SF3">
    <property type="entry name" value="CATABOLIC 3-DEHYDROQUINASE"/>
    <property type="match status" value="1"/>
</dbReference>
<name>A0A381SS22_9ZZZZ</name>
<dbReference type="EMBL" id="UINC01003496">
    <property type="protein sequence ID" value="SVA06825.1"/>
    <property type="molecule type" value="Genomic_DNA"/>
</dbReference>